<dbReference type="Proteomes" id="UP001327560">
    <property type="component" value="Chromosome 6"/>
</dbReference>
<dbReference type="GO" id="GO:0003700">
    <property type="term" value="F:DNA-binding transcription factor activity"/>
    <property type="evidence" value="ECO:0007669"/>
    <property type="project" value="TreeGrafter"/>
</dbReference>
<proteinExistence type="predicted"/>
<reference evidence="5 6" key="1">
    <citation type="submission" date="2023-10" db="EMBL/GenBank/DDBJ databases">
        <title>Chromosome-scale genome assembly provides insights into flower coloration mechanisms of Canna indica.</title>
        <authorList>
            <person name="Li C."/>
        </authorList>
    </citation>
    <scope>NUCLEOTIDE SEQUENCE [LARGE SCALE GENOMIC DNA]</scope>
    <source>
        <tissue evidence="5">Flower</tissue>
    </source>
</reference>
<dbReference type="PANTHER" id="PTHR31319">
    <property type="entry name" value="ZINC FINGER PROTEIN CONSTANS-LIKE 4"/>
    <property type="match status" value="1"/>
</dbReference>
<dbReference type="GO" id="GO:0009909">
    <property type="term" value="P:regulation of flower development"/>
    <property type="evidence" value="ECO:0007669"/>
    <property type="project" value="InterPro"/>
</dbReference>
<evidence type="ECO:0000256" key="1">
    <source>
        <dbReference type="ARBA" id="ARBA00004123"/>
    </source>
</evidence>
<evidence type="ECO:0000256" key="3">
    <source>
        <dbReference type="PROSITE-ProRule" id="PRU00357"/>
    </source>
</evidence>
<name>A0AAQ3QK33_9LILI</name>
<dbReference type="Pfam" id="PF06203">
    <property type="entry name" value="CCT"/>
    <property type="match status" value="1"/>
</dbReference>
<comment type="subcellular location">
    <subcellularLocation>
        <location evidence="1 3">Nucleus</location>
    </subcellularLocation>
</comment>
<evidence type="ECO:0000259" key="4">
    <source>
        <dbReference type="PROSITE" id="PS51017"/>
    </source>
</evidence>
<dbReference type="PANTHER" id="PTHR31319:SF110">
    <property type="entry name" value="CCT MOTIF FAMILY PROTEIN"/>
    <property type="match status" value="1"/>
</dbReference>
<dbReference type="AlphaFoldDB" id="A0AAQ3QK33"/>
<protein>
    <recommendedName>
        <fullName evidence="4">CCT domain-containing protein</fullName>
    </recommendedName>
</protein>
<evidence type="ECO:0000256" key="2">
    <source>
        <dbReference type="ARBA" id="ARBA00023242"/>
    </source>
</evidence>
<dbReference type="GO" id="GO:0005634">
    <property type="term" value="C:nucleus"/>
    <property type="evidence" value="ECO:0007669"/>
    <property type="project" value="UniProtKB-SubCell"/>
</dbReference>
<gene>
    <name evidence="5" type="ORF">Cni_G21200</name>
</gene>
<feature type="domain" description="CCT" evidence="4">
    <location>
        <begin position="207"/>
        <end position="249"/>
    </location>
</feature>
<sequence length="263" mass="28999">MQGNLFQTSAISEYDLGGDGDLFNAPKPILEESLISLDPVAAAISMISGYGSTITEQTLEISDMESIPNEDLLNEVFNDCKNDLLAKSTMGVATPQESDITVAAVQTEESVEGKDTSFADGPLQKSISFGRLSSGDCANVSSVKPCLLGLHEMNLEAALGMRRAYSEGDIQILGINNSVHGNMNCFPSFKLLATIEDVKIEDKIEERRKKLSRYRKKRTKRNYGRKIKYACRKALADSQPRFRGRFAKMEDRHANTGQCEEAK</sequence>
<dbReference type="InterPro" id="IPR010402">
    <property type="entry name" value="CCT_domain"/>
</dbReference>
<keyword evidence="6" id="KW-1185">Reference proteome</keyword>
<evidence type="ECO:0000313" key="5">
    <source>
        <dbReference type="EMBL" id="WOL12433.1"/>
    </source>
</evidence>
<dbReference type="PROSITE" id="PS51017">
    <property type="entry name" value="CCT"/>
    <property type="match status" value="1"/>
</dbReference>
<organism evidence="5 6">
    <name type="scientific">Canna indica</name>
    <name type="common">Indian-shot</name>
    <dbReference type="NCBI Taxonomy" id="4628"/>
    <lineage>
        <taxon>Eukaryota</taxon>
        <taxon>Viridiplantae</taxon>
        <taxon>Streptophyta</taxon>
        <taxon>Embryophyta</taxon>
        <taxon>Tracheophyta</taxon>
        <taxon>Spermatophyta</taxon>
        <taxon>Magnoliopsida</taxon>
        <taxon>Liliopsida</taxon>
        <taxon>Zingiberales</taxon>
        <taxon>Cannaceae</taxon>
        <taxon>Canna</taxon>
    </lineage>
</organism>
<dbReference type="InterPro" id="IPR045281">
    <property type="entry name" value="CONSTANS-like"/>
</dbReference>
<keyword evidence="2 3" id="KW-0539">Nucleus</keyword>
<accession>A0AAQ3QK33</accession>
<evidence type="ECO:0000313" key="6">
    <source>
        <dbReference type="Proteomes" id="UP001327560"/>
    </source>
</evidence>
<dbReference type="EMBL" id="CP136895">
    <property type="protein sequence ID" value="WOL12433.1"/>
    <property type="molecule type" value="Genomic_DNA"/>
</dbReference>